<dbReference type="Pfam" id="PF13202">
    <property type="entry name" value="EF-hand_5"/>
    <property type="match status" value="1"/>
</dbReference>
<dbReference type="GO" id="GO:0005509">
    <property type="term" value="F:calcium ion binding"/>
    <property type="evidence" value="ECO:0007669"/>
    <property type="project" value="InterPro"/>
</dbReference>
<accession>A0A803LM90</accession>
<reference evidence="4" key="1">
    <citation type="journal article" date="2017" name="Nature">
        <title>The genome of Chenopodium quinoa.</title>
        <authorList>
            <person name="Jarvis D.E."/>
            <person name="Ho Y.S."/>
            <person name="Lightfoot D.J."/>
            <person name="Schmoeckel S.M."/>
            <person name="Li B."/>
            <person name="Borm T.J.A."/>
            <person name="Ohyanagi H."/>
            <person name="Mineta K."/>
            <person name="Michell C.T."/>
            <person name="Saber N."/>
            <person name="Kharbatia N.M."/>
            <person name="Rupper R.R."/>
            <person name="Sharp A.R."/>
            <person name="Dally N."/>
            <person name="Boughton B.A."/>
            <person name="Woo Y.H."/>
            <person name="Gao G."/>
            <person name="Schijlen E.G.W.M."/>
            <person name="Guo X."/>
            <person name="Momin A.A."/>
            <person name="Negrao S."/>
            <person name="Al-Babili S."/>
            <person name="Gehring C."/>
            <person name="Roessner U."/>
            <person name="Jung C."/>
            <person name="Murphy K."/>
            <person name="Arold S.T."/>
            <person name="Gojobori T."/>
            <person name="van der Linden C.G."/>
            <person name="van Loo E.N."/>
            <person name="Jellen E.N."/>
            <person name="Maughan P.J."/>
            <person name="Tester M."/>
        </authorList>
    </citation>
    <scope>NUCLEOTIDE SEQUENCE [LARGE SCALE GENOMIC DNA]</scope>
    <source>
        <strain evidence="4">cv. PI 614886</strain>
    </source>
</reference>
<dbReference type="AlphaFoldDB" id="A0A803LM90"/>
<keyword evidence="5" id="KW-1185">Reference proteome</keyword>
<evidence type="ECO:0000313" key="5">
    <source>
        <dbReference type="Proteomes" id="UP000596660"/>
    </source>
</evidence>
<dbReference type="EnsemblPlants" id="AUR62015401-RA">
    <property type="protein sequence ID" value="AUR62015401-RA:cds"/>
    <property type="gene ID" value="AUR62015401"/>
</dbReference>
<feature type="domain" description="EF-hand" evidence="3">
    <location>
        <begin position="186"/>
        <end position="215"/>
    </location>
</feature>
<feature type="region of interest" description="Disordered" evidence="2">
    <location>
        <begin position="67"/>
        <end position="116"/>
    </location>
</feature>
<evidence type="ECO:0000313" key="4">
    <source>
        <dbReference type="EnsemblPlants" id="AUR62015401-RA:cds"/>
    </source>
</evidence>
<organism evidence="4 5">
    <name type="scientific">Chenopodium quinoa</name>
    <name type="common">Quinoa</name>
    <dbReference type="NCBI Taxonomy" id="63459"/>
    <lineage>
        <taxon>Eukaryota</taxon>
        <taxon>Viridiplantae</taxon>
        <taxon>Streptophyta</taxon>
        <taxon>Embryophyta</taxon>
        <taxon>Tracheophyta</taxon>
        <taxon>Spermatophyta</taxon>
        <taxon>Magnoliopsida</taxon>
        <taxon>eudicotyledons</taxon>
        <taxon>Gunneridae</taxon>
        <taxon>Pentapetalae</taxon>
        <taxon>Caryophyllales</taxon>
        <taxon>Chenopodiaceae</taxon>
        <taxon>Chenopodioideae</taxon>
        <taxon>Atripliceae</taxon>
        <taxon>Chenopodium</taxon>
    </lineage>
</organism>
<evidence type="ECO:0000256" key="2">
    <source>
        <dbReference type="SAM" id="MobiDB-lite"/>
    </source>
</evidence>
<dbReference type="PROSITE" id="PS50222">
    <property type="entry name" value="EF_HAND_2"/>
    <property type="match status" value="1"/>
</dbReference>
<dbReference type="Gramene" id="AUR62015401-RA">
    <property type="protein sequence ID" value="AUR62015401-RA:cds"/>
    <property type="gene ID" value="AUR62015401"/>
</dbReference>
<name>A0A803LM90_CHEQI</name>
<sequence length="215" mass="23583">MFPPQFNYDPSVTAADLQIELEDIGADMSNAKNHSFEKGYLGKTYKKGKILESCSVSAVYRKVDFDDDSDGSDGASEEGSGNGASEEGSGNGGSENDDSENEFINSGDIQPDEMEDISDVPDVEDNWEAENWHGSKPVIAQARLTVYSQPEKPKLWILEFRADIDNSGTIDYGEFIVATIYLNKLEREGHLVAALQYFDKDGSGSITIDELQQAC</sequence>
<proteinExistence type="predicted"/>
<protein>
    <recommendedName>
        <fullName evidence="3">EF-hand domain-containing protein</fullName>
    </recommendedName>
</protein>
<dbReference type="InterPro" id="IPR018247">
    <property type="entry name" value="EF_Hand_1_Ca_BS"/>
</dbReference>
<dbReference type="InterPro" id="IPR002048">
    <property type="entry name" value="EF_hand_dom"/>
</dbReference>
<dbReference type="Gene3D" id="1.10.238.10">
    <property type="entry name" value="EF-hand"/>
    <property type="match status" value="2"/>
</dbReference>
<dbReference type="PROSITE" id="PS00018">
    <property type="entry name" value="EF_HAND_1"/>
    <property type="match status" value="2"/>
</dbReference>
<dbReference type="SUPFAM" id="SSF47473">
    <property type="entry name" value="EF-hand"/>
    <property type="match status" value="1"/>
</dbReference>
<dbReference type="Proteomes" id="UP000596660">
    <property type="component" value="Unplaced"/>
</dbReference>
<feature type="compositionally biased region" description="Low complexity" evidence="2">
    <location>
        <begin position="72"/>
        <end position="88"/>
    </location>
</feature>
<keyword evidence="1" id="KW-0106">Calcium</keyword>
<reference evidence="4" key="2">
    <citation type="submission" date="2021-03" db="UniProtKB">
        <authorList>
            <consortium name="EnsemblPlants"/>
        </authorList>
    </citation>
    <scope>IDENTIFICATION</scope>
</reference>
<evidence type="ECO:0000259" key="3">
    <source>
        <dbReference type="PROSITE" id="PS50222"/>
    </source>
</evidence>
<evidence type="ECO:0000256" key="1">
    <source>
        <dbReference type="ARBA" id="ARBA00022837"/>
    </source>
</evidence>
<dbReference type="InterPro" id="IPR011992">
    <property type="entry name" value="EF-hand-dom_pair"/>
</dbReference>